<feature type="transmembrane region" description="Helical" evidence="1">
    <location>
        <begin position="31"/>
        <end position="53"/>
    </location>
</feature>
<gene>
    <name evidence="3" type="ORF">GCM10010990_03390</name>
</gene>
<evidence type="ECO:0000313" key="3">
    <source>
        <dbReference type="EMBL" id="GGD57474.1"/>
    </source>
</evidence>
<reference evidence="3" key="2">
    <citation type="submission" date="2020-09" db="EMBL/GenBank/DDBJ databases">
        <authorList>
            <person name="Sun Q."/>
            <person name="Zhou Y."/>
        </authorList>
    </citation>
    <scope>NUCLEOTIDE SEQUENCE</scope>
    <source>
        <strain evidence="3">CGMCC 1.15360</strain>
    </source>
</reference>
<dbReference type="EMBL" id="BMIP01000001">
    <property type="protein sequence ID" value="GGD57474.1"/>
    <property type="molecule type" value="Genomic_DNA"/>
</dbReference>
<organism evidence="3 4">
    <name type="scientific">Croceicoccus mobilis</name>
    <dbReference type="NCBI Taxonomy" id="1703339"/>
    <lineage>
        <taxon>Bacteria</taxon>
        <taxon>Pseudomonadati</taxon>
        <taxon>Pseudomonadota</taxon>
        <taxon>Alphaproteobacteria</taxon>
        <taxon>Sphingomonadales</taxon>
        <taxon>Erythrobacteraceae</taxon>
        <taxon>Croceicoccus</taxon>
    </lineage>
</organism>
<protein>
    <submittedName>
        <fullName evidence="3">Uncharacterized protein</fullName>
    </submittedName>
</protein>
<evidence type="ECO:0000256" key="2">
    <source>
        <dbReference type="SAM" id="SignalP"/>
    </source>
</evidence>
<keyword evidence="2" id="KW-0732">Signal</keyword>
<accession>A0A917DQN1</accession>
<keyword evidence="1" id="KW-0472">Membrane</keyword>
<keyword evidence="4" id="KW-1185">Reference proteome</keyword>
<proteinExistence type="predicted"/>
<feature type="signal peptide" evidence="2">
    <location>
        <begin position="1"/>
        <end position="23"/>
    </location>
</feature>
<feature type="chain" id="PRO_5036895762" evidence="2">
    <location>
        <begin position="24"/>
        <end position="69"/>
    </location>
</feature>
<dbReference type="Proteomes" id="UP000612349">
    <property type="component" value="Unassembled WGS sequence"/>
</dbReference>
<evidence type="ECO:0000313" key="4">
    <source>
        <dbReference type="Proteomes" id="UP000612349"/>
    </source>
</evidence>
<dbReference type="AlphaFoldDB" id="A0A917DQN1"/>
<sequence length="69" mass="6998">MPRCWTCASSSSCAKAGVVNALAHIKAAAAFSVAVPVCFIILSPANAAVIVGLRGFLAGFVYNTGRDIA</sequence>
<comment type="caution">
    <text evidence="3">The sequence shown here is derived from an EMBL/GenBank/DDBJ whole genome shotgun (WGS) entry which is preliminary data.</text>
</comment>
<name>A0A917DQN1_9SPHN</name>
<keyword evidence="1" id="KW-1133">Transmembrane helix</keyword>
<reference evidence="3" key="1">
    <citation type="journal article" date="2014" name="Int. J. Syst. Evol. Microbiol.">
        <title>Complete genome sequence of Corynebacterium casei LMG S-19264T (=DSM 44701T), isolated from a smear-ripened cheese.</title>
        <authorList>
            <consortium name="US DOE Joint Genome Institute (JGI-PGF)"/>
            <person name="Walter F."/>
            <person name="Albersmeier A."/>
            <person name="Kalinowski J."/>
            <person name="Ruckert C."/>
        </authorList>
    </citation>
    <scope>NUCLEOTIDE SEQUENCE</scope>
    <source>
        <strain evidence="3">CGMCC 1.15360</strain>
    </source>
</reference>
<evidence type="ECO:0000256" key="1">
    <source>
        <dbReference type="SAM" id="Phobius"/>
    </source>
</evidence>
<keyword evidence="1" id="KW-0812">Transmembrane</keyword>